<feature type="binding site" evidence="9">
    <location>
        <position position="42"/>
    </location>
    <ligand>
        <name>substrate</name>
    </ligand>
</feature>
<dbReference type="UniPathway" id="UPA00078">
    <property type="reaction ID" value="UER00161"/>
</dbReference>
<keyword evidence="5 9" id="KW-0093">Biotin biosynthesis</keyword>
<evidence type="ECO:0000256" key="4">
    <source>
        <dbReference type="ARBA" id="ARBA00022741"/>
    </source>
</evidence>
<gene>
    <name evidence="9 10" type="primary">bioD</name>
    <name evidence="10" type="ORF">C6Y28_05375</name>
    <name evidence="11" type="ORF">HG933_06135</name>
</gene>
<feature type="active site" evidence="9">
    <location>
        <position position="38"/>
    </location>
</feature>
<dbReference type="SUPFAM" id="SSF52540">
    <property type="entry name" value="P-loop containing nucleoside triphosphate hydrolases"/>
    <property type="match status" value="1"/>
</dbReference>
<feature type="binding site" evidence="9">
    <location>
        <position position="51"/>
    </location>
    <ligand>
        <name>ATP</name>
        <dbReference type="ChEBI" id="CHEBI:30616"/>
    </ligand>
</feature>
<dbReference type="InterPro" id="IPR027417">
    <property type="entry name" value="P-loop_NTPase"/>
</dbReference>
<sequence length="222" mass="24095">MSKGLFITGTGTDIGKTYVTALLIKTLRQHGYDIGYYKAAISGAPTVAASDAGYVNATAGIGEAPDLLLSYLYDHAVSPHLAARWEHKPIEKDVILRDWQRVTAAYPYVTVEGSGGIICPLRDDDQAFFQLEDVISWLHLPSLIVCPAGLGTINGAVLTAFYMKEKGLPVQGFIVNHYTGSPMEKDNIRMIEKLSQKPVLAVVAEDDTLLHADAASLISLYQ</sequence>
<keyword evidence="2 9" id="KW-0436">Ligase</keyword>
<feature type="binding site" evidence="9">
    <location>
        <begin position="13"/>
        <end position="18"/>
    </location>
    <ligand>
        <name>ATP</name>
        <dbReference type="ChEBI" id="CHEBI:30616"/>
    </ligand>
</feature>
<dbReference type="CDD" id="cd03109">
    <property type="entry name" value="DTBS"/>
    <property type="match status" value="1"/>
</dbReference>
<organism evidence="10 12">
    <name type="scientific">Megasphaera elsdenii</name>
    <dbReference type="NCBI Taxonomy" id="907"/>
    <lineage>
        <taxon>Bacteria</taxon>
        <taxon>Bacillati</taxon>
        <taxon>Bacillota</taxon>
        <taxon>Negativicutes</taxon>
        <taxon>Veillonellales</taxon>
        <taxon>Veillonellaceae</taxon>
        <taxon>Megasphaera</taxon>
    </lineage>
</organism>
<name>A0A2S0M6K5_MEGEL</name>
<dbReference type="InterPro" id="IPR004472">
    <property type="entry name" value="DTB_synth_BioD"/>
</dbReference>
<dbReference type="PANTHER" id="PTHR43210:SF2">
    <property type="entry name" value="ATP-DEPENDENT DETHIOBIOTIN SYNTHETASE BIOD 2"/>
    <property type="match status" value="1"/>
</dbReference>
<feature type="binding site" evidence="9">
    <location>
        <position position="112"/>
    </location>
    <ligand>
        <name>Mg(2+)</name>
        <dbReference type="ChEBI" id="CHEBI:18420"/>
    </ligand>
</feature>
<evidence type="ECO:0000256" key="3">
    <source>
        <dbReference type="ARBA" id="ARBA00022723"/>
    </source>
</evidence>
<keyword evidence="4 9" id="KW-0547">Nucleotide-binding</keyword>
<evidence type="ECO:0000313" key="13">
    <source>
        <dbReference type="Proteomes" id="UP000536773"/>
    </source>
</evidence>
<feature type="binding site" evidence="9">
    <location>
        <position position="51"/>
    </location>
    <ligand>
        <name>Mg(2+)</name>
        <dbReference type="ChEBI" id="CHEBI:18420"/>
    </ligand>
</feature>
<comment type="function">
    <text evidence="9">Catalyzes a mechanistically unusual reaction, the ATP-dependent insertion of CO2 between the N7 and N8 nitrogen atoms of 7,8-diaminopelargonic acid (DAPA, also called 7,8-diammoniononanoate) to form a ureido ring.</text>
</comment>
<evidence type="ECO:0000256" key="5">
    <source>
        <dbReference type="ARBA" id="ARBA00022756"/>
    </source>
</evidence>
<comment type="cofactor">
    <cofactor evidence="9">
        <name>Mg(2+)</name>
        <dbReference type="ChEBI" id="CHEBI:18420"/>
    </cofactor>
</comment>
<dbReference type="EMBL" id="CP027569">
    <property type="protein sequence ID" value="AVO27085.1"/>
    <property type="molecule type" value="Genomic_DNA"/>
</dbReference>
<dbReference type="GO" id="GO:0009102">
    <property type="term" value="P:biotin biosynthetic process"/>
    <property type="evidence" value="ECO:0007669"/>
    <property type="project" value="UniProtKB-UniRule"/>
</dbReference>
<dbReference type="RefSeq" id="WP_022497247.1">
    <property type="nucleotide sequence ID" value="NZ_AP031433.1"/>
</dbReference>
<feature type="binding site" evidence="9">
    <location>
        <begin position="112"/>
        <end position="115"/>
    </location>
    <ligand>
        <name>ATP</name>
        <dbReference type="ChEBI" id="CHEBI:30616"/>
    </ligand>
</feature>
<dbReference type="GO" id="GO:0005524">
    <property type="term" value="F:ATP binding"/>
    <property type="evidence" value="ECO:0007669"/>
    <property type="project" value="UniProtKB-UniRule"/>
</dbReference>
<dbReference type="GO" id="GO:0005829">
    <property type="term" value="C:cytosol"/>
    <property type="evidence" value="ECO:0007669"/>
    <property type="project" value="TreeGrafter"/>
</dbReference>
<comment type="pathway">
    <text evidence="9">Cofactor biosynthesis; biotin biosynthesis; biotin from 7,8-diaminononanoate: step 1/2.</text>
</comment>
<dbReference type="Proteomes" id="UP000536773">
    <property type="component" value="Unassembled WGS sequence"/>
</dbReference>
<dbReference type="GO" id="GO:0000287">
    <property type="term" value="F:magnesium ion binding"/>
    <property type="evidence" value="ECO:0007669"/>
    <property type="project" value="UniProtKB-UniRule"/>
</dbReference>
<evidence type="ECO:0000313" key="11">
    <source>
        <dbReference type="EMBL" id="NMK38958.1"/>
    </source>
</evidence>
<feature type="binding site" evidence="9">
    <location>
        <position position="17"/>
    </location>
    <ligand>
        <name>Mg(2+)</name>
        <dbReference type="ChEBI" id="CHEBI:18420"/>
    </ligand>
</feature>
<reference evidence="10 12" key="1">
    <citation type="journal article" date="2018" name="Genome Announc.">
        <title>Complete genomes of two Megasphaera elsdenii strains, NCIMB 702410 and ATCC 25940.</title>
        <authorList>
            <person name="Hatmaker E.A."/>
            <person name="O'Dell K."/>
            <person name="Riley L.A."/>
            <person name="Klingeman D.M."/>
            <person name="Guss A.M."/>
        </authorList>
    </citation>
    <scope>NUCLEOTIDE SEQUENCE [LARGE SCALE GENOMIC DNA]</scope>
    <source>
        <strain evidence="10 12">NCIMB702410</strain>
    </source>
</reference>
<accession>A0A2S0M6K5</accession>
<dbReference type="Pfam" id="PF13500">
    <property type="entry name" value="AAA_26"/>
    <property type="match status" value="1"/>
</dbReference>
<proteinExistence type="inferred from homology"/>
<dbReference type="Gene3D" id="3.40.50.300">
    <property type="entry name" value="P-loop containing nucleotide triphosphate hydrolases"/>
    <property type="match status" value="1"/>
</dbReference>
<reference evidence="11 13" key="2">
    <citation type="submission" date="2020-04" db="EMBL/GenBank/DDBJ databases">
        <authorList>
            <person name="Hitch T.C.A."/>
            <person name="Wylensek D."/>
            <person name="Clavel T."/>
        </authorList>
    </citation>
    <scope>NUCLEOTIDE SEQUENCE [LARGE SCALE GENOMIC DNA]</scope>
    <source>
        <strain evidence="11 13">WCA-386-APC-2A</strain>
    </source>
</reference>
<dbReference type="AlphaFoldDB" id="A0A2S0M6K5"/>
<keyword evidence="1 9" id="KW-0963">Cytoplasm</keyword>
<keyword evidence="6 9" id="KW-0067">ATP-binding</keyword>
<dbReference type="PANTHER" id="PTHR43210">
    <property type="entry name" value="DETHIOBIOTIN SYNTHETASE"/>
    <property type="match status" value="1"/>
</dbReference>
<evidence type="ECO:0000256" key="1">
    <source>
        <dbReference type="ARBA" id="ARBA00022490"/>
    </source>
</evidence>
<dbReference type="Proteomes" id="UP000238358">
    <property type="component" value="Chromosome"/>
</dbReference>
<dbReference type="GO" id="GO:0004141">
    <property type="term" value="F:dethiobiotin synthase activity"/>
    <property type="evidence" value="ECO:0007669"/>
    <property type="project" value="UniProtKB-UniRule"/>
</dbReference>
<comment type="caution">
    <text evidence="9">Lacks conserved residue(s) required for the propagation of feature annotation.</text>
</comment>
<comment type="subunit">
    <text evidence="9">Homodimer.</text>
</comment>
<comment type="similarity">
    <text evidence="9">Belongs to the dethiobiotin synthetase family.</text>
</comment>
<evidence type="ECO:0000256" key="7">
    <source>
        <dbReference type="ARBA" id="ARBA00022842"/>
    </source>
</evidence>
<evidence type="ECO:0000313" key="10">
    <source>
        <dbReference type="EMBL" id="AVO27085.1"/>
    </source>
</evidence>
<dbReference type="EC" id="6.3.3.3" evidence="9"/>
<keyword evidence="3 9" id="KW-0479">Metal-binding</keyword>
<keyword evidence="7 9" id="KW-0460">Magnesium</keyword>
<evidence type="ECO:0000256" key="9">
    <source>
        <dbReference type="HAMAP-Rule" id="MF_00336"/>
    </source>
</evidence>
<feature type="binding site" evidence="9">
    <location>
        <begin position="176"/>
        <end position="177"/>
    </location>
    <ligand>
        <name>ATP</name>
        <dbReference type="ChEBI" id="CHEBI:30616"/>
    </ligand>
</feature>
<dbReference type="PIRSF" id="PIRSF006755">
    <property type="entry name" value="DTB_synth"/>
    <property type="match status" value="1"/>
</dbReference>
<dbReference type="EMBL" id="JABBJH010000006">
    <property type="protein sequence ID" value="NMK38958.1"/>
    <property type="molecule type" value="Genomic_DNA"/>
</dbReference>
<comment type="catalytic activity">
    <reaction evidence="8">
        <text>(7R,8S)-8-amino-7-(carboxyamino)nonanoate + ATP = (4R,5S)-dethiobiotin + ADP + phosphate + H(+)</text>
        <dbReference type="Rhea" id="RHEA:63684"/>
        <dbReference type="ChEBI" id="CHEBI:15378"/>
        <dbReference type="ChEBI" id="CHEBI:30616"/>
        <dbReference type="ChEBI" id="CHEBI:43474"/>
        <dbReference type="ChEBI" id="CHEBI:149470"/>
        <dbReference type="ChEBI" id="CHEBI:149473"/>
        <dbReference type="ChEBI" id="CHEBI:456216"/>
    </reaction>
</comment>
<comment type="catalytic activity">
    <reaction evidence="9">
        <text>(7R,8S)-7,8-diammoniononanoate + CO2 + ATP = (4R,5S)-dethiobiotin + ADP + phosphate + 3 H(+)</text>
        <dbReference type="Rhea" id="RHEA:15805"/>
        <dbReference type="ChEBI" id="CHEBI:15378"/>
        <dbReference type="ChEBI" id="CHEBI:16526"/>
        <dbReference type="ChEBI" id="CHEBI:30616"/>
        <dbReference type="ChEBI" id="CHEBI:43474"/>
        <dbReference type="ChEBI" id="CHEBI:149469"/>
        <dbReference type="ChEBI" id="CHEBI:149473"/>
        <dbReference type="ChEBI" id="CHEBI:456216"/>
        <dbReference type="EC" id="6.3.3.3"/>
    </reaction>
</comment>
<comment type="subcellular location">
    <subcellularLocation>
        <location evidence="9">Cytoplasm</location>
    </subcellularLocation>
</comment>
<protein>
    <recommendedName>
        <fullName evidence="9">ATP-dependent dethiobiotin synthetase BioD</fullName>
        <ecNumber evidence="9">6.3.3.3</ecNumber>
    </recommendedName>
    <alternativeName>
        <fullName evidence="9">DTB synthetase</fullName>
        <shortName evidence="9">DTBS</shortName>
    </alternativeName>
    <alternativeName>
        <fullName evidence="9">Dethiobiotin synthase</fullName>
    </alternativeName>
</protein>
<dbReference type="OrthoDB" id="9802097at2"/>
<dbReference type="NCBIfam" id="TIGR00347">
    <property type="entry name" value="bioD"/>
    <property type="match status" value="1"/>
</dbReference>
<dbReference type="HAMAP" id="MF_00336">
    <property type="entry name" value="BioD"/>
    <property type="match status" value="1"/>
</dbReference>
<evidence type="ECO:0000256" key="2">
    <source>
        <dbReference type="ARBA" id="ARBA00022598"/>
    </source>
</evidence>
<evidence type="ECO:0000256" key="8">
    <source>
        <dbReference type="ARBA" id="ARBA00047386"/>
    </source>
</evidence>
<evidence type="ECO:0000313" key="12">
    <source>
        <dbReference type="Proteomes" id="UP000238358"/>
    </source>
</evidence>
<evidence type="ECO:0000256" key="6">
    <source>
        <dbReference type="ARBA" id="ARBA00022840"/>
    </source>
</evidence>